<protein>
    <recommendedName>
        <fullName evidence="5">DNA/RNA-binding protein Alba-like domain-containing protein</fullName>
    </recommendedName>
</protein>
<evidence type="ECO:0000259" key="5">
    <source>
        <dbReference type="Pfam" id="PF01918"/>
    </source>
</evidence>
<dbReference type="PANTHER" id="PTHR13516:SF4">
    <property type="entry name" value="FI09323P"/>
    <property type="match status" value="1"/>
</dbReference>
<feature type="region of interest" description="Disordered" evidence="4">
    <location>
        <begin position="178"/>
        <end position="200"/>
    </location>
</feature>
<proteinExistence type="inferred from homology"/>
<dbReference type="Pfam" id="PF01918">
    <property type="entry name" value="Alba"/>
    <property type="match status" value="1"/>
</dbReference>
<dbReference type="Gene3D" id="3.30.110.20">
    <property type="entry name" value="Alba-like domain"/>
    <property type="match status" value="1"/>
</dbReference>
<evidence type="ECO:0000256" key="1">
    <source>
        <dbReference type="ARBA" id="ARBA00004123"/>
    </source>
</evidence>
<comment type="subcellular location">
    <subcellularLocation>
        <location evidence="1">Nucleus</location>
    </subcellularLocation>
</comment>
<dbReference type="AlphaFoldDB" id="A0ABD3QIF6"/>
<dbReference type="Proteomes" id="UP001516023">
    <property type="component" value="Unassembled WGS sequence"/>
</dbReference>
<evidence type="ECO:0000313" key="6">
    <source>
        <dbReference type="EMBL" id="KAL3799738.1"/>
    </source>
</evidence>
<keyword evidence="7" id="KW-1185">Reference proteome</keyword>
<dbReference type="PANTHER" id="PTHR13516">
    <property type="entry name" value="RIBONUCLEASE P SUBUNIT P25"/>
    <property type="match status" value="1"/>
</dbReference>
<dbReference type="InterPro" id="IPR051958">
    <property type="entry name" value="Alba-like_NAB"/>
</dbReference>
<reference evidence="6 7" key="1">
    <citation type="journal article" date="2020" name="G3 (Bethesda)">
        <title>Improved Reference Genome for Cyclotella cryptica CCMP332, a Model for Cell Wall Morphogenesis, Salinity Adaptation, and Lipid Production in Diatoms (Bacillariophyta).</title>
        <authorList>
            <person name="Roberts W.R."/>
            <person name="Downey K.M."/>
            <person name="Ruck E.C."/>
            <person name="Traller J.C."/>
            <person name="Alverson A.J."/>
        </authorList>
    </citation>
    <scope>NUCLEOTIDE SEQUENCE [LARGE SCALE GENOMIC DNA]</scope>
    <source>
        <strain evidence="6 7">CCMP332</strain>
    </source>
</reference>
<evidence type="ECO:0000256" key="4">
    <source>
        <dbReference type="SAM" id="MobiDB-lite"/>
    </source>
</evidence>
<feature type="domain" description="DNA/RNA-binding protein Alba-like" evidence="5">
    <location>
        <begin position="63"/>
        <end position="121"/>
    </location>
</feature>
<accession>A0ABD3QIF6</accession>
<dbReference type="InterPro" id="IPR036882">
    <property type="entry name" value="Alba-like_dom_sf"/>
</dbReference>
<comment type="similarity">
    <text evidence="2">Belongs to the histone-like Alba family.</text>
</comment>
<organism evidence="6 7">
    <name type="scientific">Cyclotella cryptica</name>
    <dbReference type="NCBI Taxonomy" id="29204"/>
    <lineage>
        <taxon>Eukaryota</taxon>
        <taxon>Sar</taxon>
        <taxon>Stramenopiles</taxon>
        <taxon>Ochrophyta</taxon>
        <taxon>Bacillariophyta</taxon>
        <taxon>Coscinodiscophyceae</taxon>
        <taxon>Thalassiosirophycidae</taxon>
        <taxon>Stephanodiscales</taxon>
        <taxon>Stephanodiscaceae</taxon>
        <taxon>Cyclotella</taxon>
    </lineage>
</organism>
<evidence type="ECO:0000313" key="7">
    <source>
        <dbReference type="Proteomes" id="UP001516023"/>
    </source>
</evidence>
<dbReference type="InterPro" id="IPR002775">
    <property type="entry name" value="DNA/RNA-bd_Alba-like"/>
</dbReference>
<comment type="caution">
    <text evidence="6">The sequence shown here is derived from an EMBL/GenBank/DDBJ whole genome shotgun (WGS) entry which is preliminary data.</text>
</comment>
<gene>
    <name evidence="6" type="ORF">HJC23_010388</name>
</gene>
<dbReference type="GO" id="GO:0005634">
    <property type="term" value="C:nucleus"/>
    <property type="evidence" value="ECO:0007669"/>
    <property type="project" value="UniProtKB-SubCell"/>
</dbReference>
<dbReference type="SUPFAM" id="SSF82704">
    <property type="entry name" value="AlbA-like"/>
    <property type="match status" value="1"/>
</dbReference>
<name>A0ABD3QIF6_9STRA</name>
<feature type="compositionally biased region" description="Polar residues" evidence="4">
    <location>
        <begin position="188"/>
        <end position="200"/>
    </location>
</feature>
<keyword evidence="3" id="KW-0539">Nucleus</keyword>
<evidence type="ECO:0000256" key="3">
    <source>
        <dbReference type="ARBA" id="ARBA00023242"/>
    </source>
</evidence>
<sequence length="200" mass="22070">MVSILANTFVDCHLSWNRRLEKMDKYRLVEEKFINAHGFIGDDKNVVTVRPNITEEGPSSCTLRVTQQAKPRSCITDAMTMLEQKKCVELKAMGKAINKAVTIAEILKRKLPLHQITTLSSCEIINIYEPLEEGLDTVVNQHYVSCLTITLSEDSSGIDVNDKGYQPPLSLEEIQGGDASAPILPDTTPKTGSSSYGSNI</sequence>
<dbReference type="EMBL" id="JABMIG020000036">
    <property type="protein sequence ID" value="KAL3799738.1"/>
    <property type="molecule type" value="Genomic_DNA"/>
</dbReference>
<evidence type="ECO:0000256" key="2">
    <source>
        <dbReference type="ARBA" id="ARBA00008018"/>
    </source>
</evidence>